<organism evidence="1 2">
    <name type="scientific">Filomicrobium insigne</name>
    <dbReference type="NCBI Taxonomy" id="418854"/>
    <lineage>
        <taxon>Bacteria</taxon>
        <taxon>Pseudomonadati</taxon>
        <taxon>Pseudomonadota</taxon>
        <taxon>Alphaproteobacteria</taxon>
        <taxon>Hyphomicrobiales</taxon>
        <taxon>Hyphomicrobiaceae</taxon>
        <taxon>Filomicrobium</taxon>
    </lineage>
</organism>
<comment type="caution">
    <text evidence="1">The sequence shown here is derived from an EMBL/GenBank/DDBJ whole genome shotgun (WGS) entry which is preliminary data.</text>
</comment>
<dbReference type="EMBL" id="FNJC01000001">
    <property type="protein sequence ID" value="SDO06827.1"/>
    <property type="molecule type" value="Genomic_DNA"/>
</dbReference>
<name>A0A1H0GIQ6_9HYPH</name>
<evidence type="ECO:0000313" key="1">
    <source>
        <dbReference type="EMBL" id="SDO06827.1"/>
    </source>
</evidence>
<accession>A0A1H0GIQ6</accession>
<dbReference type="Proteomes" id="UP000198795">
    <property type="component" value="Unassembled WGS sequence"/>
</dbReference>
<reference evidence="1 2" key="1">
    <citation type="submission" date="2016-10" db="EMBL/GenBank/DDBJ databases">
        <authorList>
            <person name="Varghese N."/>
            <person name="Submissions S."/>
        </authorList>
    </citation>
    <scope>NUCLEOTIDE SEQUENCE [LARGE SCALE GENOMIC DNA]</scope>
    <source>
        <strain evidence="1 2">CGMCC 1.6497</strain>
    </source>
</reference>
<keyword evidence="2" id="KW-1185">Reference proteome</keyword>
<gene>
    <name evidence="1" type="ORF">SAMN04488061_0173</name>
</gene>
<proteinExistence type="predicted"/>
<evidence type="ECO:0000313" key="2">
    <source>
        <dbReference type="Proteomes" id="UP000198795"/>
    </source>
</evidence>
<protein>
    <submittedName>
        <fullName evidence="1">Uncharacterized protein</fullName>
    </submittedName>
</protein>
<sequence>MTHRCIVCSLNRALLALSRDDGLRHSYLLRRWQSPDIASCRYQTSRGTVLRQMKIAVERSAIHVNEP</sequence>